<dbReference type="OrthoDB" id="3225452at2759"/>
<evidence type="ECO:0000256" key="6">
    <source>
        <dbReference type="ARBA" id="ARBA00023163"/>
    </source>
</evidence>
<dbReference type="AlphaFoldDB" id="E0VRU5"/>
<evidence type="ECO:0000313" key="10">
    <source>
        <dbReference type="EMBL" id="EEB16101.1"/>
    </source>
</evidence>
<keyword evidence="4" id="KW-0805">Transcription regulation</keyword>
<dbReference type="STRING" id="121224.E0VRU5"/>
<evidence type="ECO:0000256" key="1">
    <source>
        <dbReference type="ARBA" id="ARBA00004123"/>
    </source>
</evidence>
<dbReference type="eggNOG" id="KOG3862">
    <property type="taxonomic scope" value="Eukaryota"/>
</dbReference>
<dbReference type="SUPFAM" id="SSF46689">
    <property type="entry name" value="Homeodomain-like"/>
    <property type="match status" value="1"/>
</dbReference>
<dbReference type="GO" id="GO:0009791">
    <property type="term" value="P:post-embryonic development"/>
    <property type="evidence" value="ECO:0007669"/>
    <property type="project" value="UniProtKB-ARBA"/>
</dbReference>
<evidence type="ECO:0000313" key="12">
    <source>
        <dbReference type="Proteomes" id="UP000009046"/>
    </source>
</evidence>
<reference evidence="10" key="2">
    <citation type="submission" date="2007-04" db="EMBL/GenBank/DDBJ databases">
        <title>The genome of the human body louse.</title>
        <authorList>
            <consortium name="The Human Body Louse Genome Consortium"/>
            <person name="Kirkness E."/>
            <person name="Walenz B."/>
            <person name="Hass B."/>
            <person name="Bruggner R."/>
            <person name="Strausberg R."/>
        </authorList>
    </citation>
    <scope>NUCLEOTIDE SEQUENCE</scope>
    <source>
        <strain evidence="10">USDA</strain>
    </source>
</reference>
<dbReference type="KEGG" id="phu:Phum_PHUM404840"/>
<comment type="subcellular location">
    <subcellularLocation>
        <location evidence="1">Nucleus</location>
    </subcellularLocation>
</comment>
<dbReference type="Gene3D" id="1.10.10.10">
    <property type="entry name" value="Winged helix-like DNA-binding domain superfamily/Winged helix DNA-binding domain"/>
    <property type="match status" value="2"/>
</dbReference>
<evidence type="ECO:0000256" key="7">
    <source>
        <dbReference type="ARBA" id="ARBA00023242"/>
    </source>
</evidence>
<evidence type="ECO:0000259" key="9">
    <source>
        <dbReference type="PROSITE" id="PS51057"/>
    </source>
</evidence>
<dbReference type="HOGENOM" id="CLU_1139193_0_0_1"/>
<accession>E0VRU5</accession>
<dbReference type="InterPro" id="IPR043182">
    <property type="entry name" value="PAIRED_DNA-bd_dom"/>
</dbReference>
<evidence type="ECO:0000256" key="4">
    <source>
        <dbReference type="ARBA" id="ARBA00023015"/>
    </source>
</evidence>
<dbReference type="SMART" id="SM00351">
    <property type="entry name" value="PAX"/>
    <property type="match status" value="1"/>
</dbReference>
<dbReference type="EMBL" id="AAZO01004818">
    <property type="status" value="NOT_ANNOTATED_CDS"/>
    <property type="molecule type" value="Genomic_DNA"/>
</dbReference>
<feature type="region of interest" description="Disordered" evidence="8">
    <location>
        <begin position="207"/>
        <end position="227"/>
    </location>
</feature>
<dbReference type="GO" id="GO:0005634">
    <property type="term" value="C:nucleus"/>
    <property type="evidence" value="ECO:0007669"/>
    <property type="project" value="UniProtKB-SubCell"/>
</dbReference>
<dbReference type="EMBL" id="DS235562">
    <property type="protein sequence ID" value="EEB16101.1"/>
    <property type="molecule type" value="Genomic_DNA"/>
</dbReference>
<feature type="domain" description="Paired" evidence="9">
    <location>
        <begin position="1"/>
        <end position="109"/>
    </location>
</feature>
<dbReference type="InterPro" id="IPR001523">
    <property type="entry name" value="Paired_dom"/>
</dbReference>
<sequence>MGVRPCDISRQLLVSHGCVSKILSRFYETGSIRPGSIGGSKTKVIFLYIFKKNSFHVTTPTVIKKILKFKQENPGMFAWEIRDQLLTQKICDPATIPSVSSVNRILRNSGICCNTDIQIPSSGNLWQKISGETDNPPNLHSNYFPISPSCQIPQYSIPMKLQHLNSTSIFSEPEMRRNVRPQNETYSWSQQCKFGPFVVSTATGYSYKSGENESKNNNFVYESTDDKEENKNIVTNKCNELNNK</sequence>
<dbReference type="InParanoid" id="E0VRU5"/>
<reference evidence="10" key="1">
    <citation type="submission" date="2007-04" db="EMBL/GenBank/DDBJ databases">
        <title>Annotation of Pediculus humanus corporis strain USDA.</title>
        <authorList>
            <person name="Kirkness E."/>
            <person name="Hannick L."/>
            <person name="Hass B."/>
            <person name="Bruggner R."/>
            <person name="Lawson D."/>
            <person name="Bidwell S."/>
            <person name="Joardar V."/>
            <person name="Caler E."/>
            <person name="Walenz B."/>
            <person name="Inman J."/>
            <person name="Schobel S."/>
            <person name="Galinsky K."/>
            <person name="Amedeo P."/>
            <person name="Strausberg R."/>
        </authorList>
    </citation>
    <scope>NUCLEOTIDE SEQUENCE</scope>
    <source>
        <strain evidence="10">USDA</strain>
    </source>
</reference>
<gene>
    <name evidence="11" type="primary">8231099</name>
    <name evidence="10" type="ORF">Phum_PHUM404840</name>
</gene>
<evidence type="ECO:0000256" key="2">
    <source>
        <dbReference type="ARBA" id="ARBA00022473"/>
    </source>
</evidence>
<keyword evidence="12" id="KW-1185">Reference proteome</keyword>
<protein>
    <recommendedName>
        <fullName evidence="9">Paired domain-containing protein</fullName>
    </recommendedName>
</protein>
<dbReference type="PROSITE" id="PS51057">
    <property type="entry name" value="PAIRED_2"/>
    <property type="match status" value="1"/>
</dbReference>
<dbReference type="GO" id="GO:0000978">
    <property type="term" value="F:RNA polymerase II cis-regulatory region sequence-specific DNA binding"/>
    <property type="evidence" value="ECO:0007669"/>
    <property type="project" value="TreeGrafter"/>
</dbReference>
<dbReference type="Proteomes" id="UP000009046">
    <property type="component" value="Unassembled WGS sequence"/>
</dbReference>
<dbReference type="FunFam" id="1.10.10.10:FF:000003">
    <property type="entry name" value="Paired box protein Pax-6"/>
    <property type="match status" value="1"/>
</dbReference>
<dbReference type="PRINTS" id="PR00027">
    <property type="entry name" value="PAIREDBOX"/>
</dbReference>
<keyword evidence="2" id="KW-0217">Developmental protein</keyword>
<dbReference type="GeneID" id="8231099"/>
<dbReference type="PANTHER" id="PTHR45636:SF43">
    <property type="entry name" value="PAIRED BOX POX-NEURO PROTEIN"/>
    <property type="match status" value="1"/>
</dbReference>
<proteinExistence type="predicted"/>
<dbReference type="EnsemblMetazoa" id="PHUM404840-RA">
    <property type="protein sequence ID" value="PHUM404840-PA"/>
    <property type="gene ID" value="PHUM404840"/>
</dbReference>
<dbReference type="CTD" id="8231099"/>
<name>E0VRU5_PEDHC</name>
<dbReference type="VEuPathDB" id="VectorBase:PHUM404840"/>
<dbReference type="PANTHER" id="PTHR45636">
    <property type="entry name" value="PAIRED BOX PROTEIN PAX-6-RELATED-RELATED"/>
    <property type="match status" value="1"/>
</dbReference>
<evidence type="ECO:0000256" key="5">
    <source>
        <dbReference type="ARBA" id="ARBA00023125"/>
    </source>
</evidence>
<dbReference type="InterPro" id="IPR009057">
    <property type="entry name" value="Homeodomain-like_sf"/>
</dbReference>
<dbReference type="Pfam" id="PF00292">
    <property type="entry name" value="PAX"/>
    <property type="match status" value="1"/>
</dbReference>
<organism>
    <name type="scientific">Pediculus humanus subsp. corporis</name>
    <name type="common">Body louse</name>
    <dbReference type="NCBI Taxonomy" id="121224"/>
    <lineage>
        <taxon>Eukaryota</taxon>
        <taxon>Metazoa</taxon>
        <taxon>Ecdysozoa</taxon>
        <taxon>Arthropoda</taxon>
        <taxon>Hexapoda</taxon>
        <taxon>Insecta</taxon>
        <taxon>Pterygota</taxon>
        <taxon>Neoptera</taxon>
        <taxon>Paraneoptera</taxon>
        <taxon>Psocodea</taxon>
        <taxon>Troctomorpha</taxon>
        <taxon>Phthiraptera</taxon>
        <taxon>Anoplura</taxon>
        <taxon>Pediculidae</taxon>
        <taxon>Pediculus</taxon>
    </lineage>
</organism>
<evidence type="ECO:0000313" key="11">
    <source>
        <dbReference type="EnsemblMetazoa" id="PHUM404840-PA"/>
    </source>
</evidence>
<dbReference type="GO" id="GO:0000981">
    <property type="term" value="F:DNA-binding transcription factor activity, RNA polymerase II-specific"/>
    <property type="evidence" value="ECO:0007669"/>
    <property type="project" value="TreeGrafter"/>
</dbReference>
<keyword evidence="6" id="KW-0804">Transcription</keyword>
<dbReference type="EMBL" id="AAZO01004817">
    <property type="status" value="NOT_ANNOTATED_CDS"/>
    <property type="molecule type" value="Genomic_DNA"/>
</dbReference>
<keyword evidence="5" id="KW-0238">DNA-binding</keyword>
<dbReference type="PROSITE" id="PS00034">
    <property type="entry name" value="PAIRED_1"/>
    <property type="match status" value="1"/>
</dbReference>
<evidence type="ECO:0000256" key="3">
    <source>
        <dbReference type="ARBA" id="ARBA00022724"/>
    </source>
</evidence>
<dbReference type="RefSeq" id="XP_002428839.1">
    <property type="nucleotide sequence ID" value="XM_002428794.1"/>
</dbReference>
<keyword evidence="3" id="KW-0563">Paired box</keyword>
<evidence type="ECO:0000256" key="8">
    <source>
        <dbReference type="SAM" id="MobiDB-lite"/>
    </source>
</evidence>
<keyword evidence="7" id="KW-0539">Nucleus</keyword>
<dbReference type="InterPro" id="IPR036388">
    <property type="entry name" value="WH-like_DNA-bd_sf"/>
</dbReference>
<reference evidence="11" key="3">
    <citation type="submission" date="2021-02" db="UniProtKB">
        <authorList>
            <consortium name="EnsemblMetazoa"/>
        </authorList>
    </citation>
    <scope>IDENTIFICATION</scope>
    <source>
        <strain evidence="11">USDA</strain>
    </source>
</reference>
<dbReference type="InterPro" id="IPR043565">
    <property type="entry name" value="PAX_fam"/>
</dbReference>